<dbReference type="InterPro" id="IPR013079">
    <property type="entry name" value="6Phosfructo_kin"/>
</dbReference>
<dbReference type="AlphaFoldDB" id="J3MS39"/>
<reference evidence="4" key="1">
    <citation type="journal article" date="2013" name="Nat. Commun.">
        <title>Whole-genome sequencing of Oryza brachyantha reveals mechanisms underlying Oryza genome evolution.</title>
        <authorList>
            <person name="Chen J."/>
            <person name="Huang Q."/>
            <person name="Gao D."/>
            <person name="Wang J."/>
            <person name="Lang Y."/>
            <person name="Liu T."/>
            <person name="Li B."/>
            <person name="Bai Z."/>
            <person name="Luis Goicoechea J."/>
            <person name="Liang C."/>
            <person name="Chen C."/>
            <person name="Zhang W."/>
            <person name="Sun S."/>
            <person name="Liao Y."/>
            <person name="Zhang X."/>
            <person name="Yang L."/>
            <person name="Song C."/>
            <person name="Wang M."/>
            <person name="Shi J."/>
            <person name="Liu G."/>
            <person name="Liu J."/>
            <person name="Zhou H."/>
            <person name="Zhou W."/>
            <person name="Yu Q."/>
            <person name="An N."/>
            <person name="Chen Y."/>
            <person name="Cai Q."/>
            <person name="Wang B."/>
            <person name="Liu B."/>
            <person name="Min J."/>
            <person name="Huang Y."/>
            <person name="Wu H."/>
            <person name="Li Z."/>
            <person name="Zhang Y."/>
            <person name="Yin Y."/>
            <person name="Song W."/>
            <person name="Jiang J."/>
            <person name="Jackson S.A."/>
            <person name="Wing R.A."/>
            <person name="Wang J."/>
            <person name="Chen M."/>
        </authorList>
    </citation>
    <scope>NUCLEOTIDE SEQUENCE [LARGE SCALE GENOMIC DNA]</scope>
    <source>
        <strain evidence="4">cv. IRGC 101232</strain>
    </source>
</reference>
<evidence type="ECO:0000313" key="5">
    <source>
        <dbReference type="Proteomes" id="UP000006038"/>
    </source>
</evidence>
<dbReference type="InterPro" id="IPR003094">
    <property type="entry name" value="6Pfruct_kin"/>
</dbReference>
<dbReference type="Pfam" id="PF01591">
    <property type="entry name" value="6PF2K"/>
    <property type="match status" value="1"/>
</dbReference>
<dbReference type="GO" id="GO:0006003">
    <property type="term" value="P:fructose 2,6-bisphosphate metabolic process"/>
    <property type="evidence" value="ECO:0007669"/>
    <property type="project" value="InterPro"/>
</dbReference>
<dbReference type="EnsemblPlants" id="OB08G19180.1">
    <property type="protein sequence ID" value="OB08G19180.1"/>
    <property type="gene ID" value="OB08G19180"/>
</dbReference>
<keyword evidence="2" id="KW-0067">ATP-binding</keyword>
<dbReference type="Gene3D" id="3.40.50.300">
    <property type="entry name" value="P-loop containing nucleotide triphosphate hydrolases"/>
    <property type="match status" value="1"/>
</dbReference>
<dbReference type="PANTHER" id="PTHR10606">
    <property type="entry name" value="6-PHOSPHOFRUCTO-2-KINASE/FRUCTOSE-2,6-BISPHOSPHATASE"/>
    <property type="match status" value="1"/>
</dbReference>
<dbReference type="eggNOG" id="KOG0234">
    <property type="taxonomic scope" value="Eukaryota"/>
</dbReference>
<reference evidence="4" key="2">
    <citation type="submission" date="2013-04" db="UniProtKB">
        <authorList>
            <consortium name="EnsemblPlants"/>
        </authorList>
    </citation>
    <scope>IDENTIFICATION</scope>
</reference>
<dbReference type="GO" id="GO:0006000">
    <property type="term" value="P:fructose metabolic process"/>
    <property type="evidence" value="ECO:0007669"/>
    <property type="project" value="InterPro"/>
</dbReference>
<keyword evidence="1" id="KW-0547">Nucleotide-binding</keyword>
<evidence type="ECO:0000313" key="4">
    <source>
        <dbReference type="EnsemblPlants" id="OB08G19180.1"/>
    </source>
</evidence>
<accession>J3MS39</accession>
<dbReference type="SUPFAM" id="SSF52540">
    <property type="entry name" value="P-loop containing nucleoside triphosphate hydrolases"/>
    <property type="match status" value="1"/>
</dbReference>
<dbReference type="Proteomes" id="UP000006038">
    <property type="component" value="Chromosome 8"/>
</dbReference>
<sequence>MEGFVGCGGSPVRRIVTISLLSSVSSIAAKVAFLLFDSWSAKKKEHYVIPTPTAPPFQYAANLAANPASLIQTGALRTNDMLLSDGIQSPRSASAAFQDHNYDNKDNVPSPADSFKKLQASGIVESKSFDIFTTLQEQDGRKGLFVDRGVGCTMFAKSFSSCSLASVLNFVTGKAMSEAAGAVAAAAVADQLHGSNEDRNLAIVLVGLRARGKTFTAVKLTRYLCELGHETRHFNVGKAVLKDLKYADTHDKYDKRSQISRSRYRTFHLRLRPAGVTITFGGFNLIKTESSFYDLFNLTTSSHYALPNYCTVNISTVHSVAFYMY</sequence>
<dbReference type="PANTHER" id="PTHR10606:SF44">
    <property type="entry name" value="6-PHOSPHOFRUCTO 2-KINASE_FRUCTOSE 2,6-BISPHOSPHATASE LONG FORM"/>
    <property type="match status" value="1"/>
</dbReference>
<dbReference type="HOGENOM" id="CLU_856270_0_0_1"/>
<dbReference type="GO" id="GO:0005829">
    <property type="term" value="C:cytosol"/>
    <property type="evidence" value="ECO:0007669"/>
    <property type="project" value="TreeGrafter"/>
</dbReference>
<proteinExistence type="predicted"/>
<evidence type="ECO:0000256" key="1">
    <source>
        <dbReference type="ARBA" id="ARBA00022741"/>
    </source>
</evidence>
<dbReference type="Gramene" id="OB08G19180.1">
    <property type="protein sequence ID" value="OB08G19180.1"/>
    <property type="gene ID" value="OB08G19180"/>
</dbReference>
<dbReference type="GO" id="GO:0005524">
    <property type="term" value="F:ATP binding"/>
    <property type="evidence" value="ECO:0007669"/>
    <property type="project" value="UniProtKB-KW"/>
</dbReference>
<dbReference type="InterPro" id="IPR027417">
    <property type="entry name" value="P-loop_NTPase"/>
</dbReference>
<organism evidence="4">
    <name type="scientific">Oryza brachyantha</name>
    <name type="common">malo sina</name>
    <dbReference type="NCBI Taxonomy" id="4533"/>
    <lineage>
        <taxon>Eukaryota</taxon>
        <taxon>Viridiplantae</taxon>
        <taxon>Streptophyta</taxon>
        <taxon>Embryophyta</taxon>
        <taxon>Tracheophyta</taxon>
        <taxon>Spermatophyta</taxon>
        <taxon>Magnoliopsida</taxon>
        <taxon>Liliopsida</taxon>
        <taxon>Poales</taxon>
        <taxon>Poaceae</taxon>
        <taxon>BOP clade</taxon>
        <taxon>Oryzoideae</taxon>
        <taxon>Oryzeae</taxon>
        <taxon>Oryzinae</taxon>
        <taxon>Oryza</taxon>
    </lineage>
</organism>
<keyword evidence="5" id="KW-1185">Reference proteome</keyword>
<evidence type="ECO:0000256" key="2">
    <source>
        <dbReference type="ARBA" id="ARBA00022840"/>
    </source>
</evidence>
<protein>
    <recommendedName>
        <fullName evidence="3">6-phosphofructo-2-kinase domain-containing protein</fullName>
    </recommendedName>
</protein>
<feature type="domain" description="6-phosphofructo-2-kinase" evidence="3">
    <location>
        <begin position="196"/>
        <end position="240"/>
    </location>
</feature>
<dbReference type="GO" id="GO:0003873">
    <property type="term" value="F:6-phosphofructo-2-kinase activity"/>
    <property type="evidence" value="ECO:0007669"/>
    <property type="project" value="InterPro"/>
</dbReference>
<name>J3MS39_ORYBR</name>
<dbReference type="GO" id="GO:0004331">
    <property type="term" value="F:fructose-2,6-bisphosphate 2-phosphatase activity"/>
    <property type="evidence" value="ECO:0007669"/>
    <property type="project" value="TreeGrafter"/>
</dbReference>
<evidence type="ECO:0000259" key="3">
    <source>
        <dbReference type="Pfam" id="PF01591"/>
    </source>
</evidence>
<dbReference type="STRING" id="4533.J3MS39"/>